<keyword evidence="10" id="KW-1185">Reference proteome</keyword>
<dbReference type="InterPro" id="IPR003738">
    <property type="entry name" value="SRAP"/>
</dbReference>
<dbReference type="Pfam" id="PF02586">
    <property type="entry name" value="SRAP"/>
    <property type="match status" value="1"/>
</dbReference>
<dbReference type="GO" id="GO:0008233">
    <property type="term" value="F:peptidase activity"/>
    <property type="evidence" value="ECO:0007669"/>
    <property type="project" value="UniProtKB-KW"/>
</dbReference>
<comment type="similarity">
    <text evidence="1 8">Belongs to the SOS response-associated peptidase family.</text>
</comment>
<accession>A0A552U9D3</accession>
<protein>
    <recommendedName>
        <fullName evidence="8">Abasic site processing protein</fullName>
        <ecNumber evidence="8">3.4.-.-</ecNumber>
    </recommendedName>
</protein>
<dbReference type="GO" id="GO:0106300">
    <property type="term" value="P:protein-DNA covalent cross-linking repair"/>
    <property type="evidence" value="ECO:0007669"/>
    <property type="project" value="InterPro"/>
</dbReference>
<dbReference type="EMBL" id="VJWA01000002">
    <property type="protein sequence ID" value="TRW14799.1"/>
    <property type="molecule type" value="Genomic_DNA"/>
</dbReference>
<proteinExistence type="inferred from homology"/>
<dbReference type="GO" id="GO:0006508">
    <property type="term" value="P:proteolysis"/>
    <property type="evidence" value="ECO:0007669"/>
    <property type="project" value="UniProtKB-KW"/>
</dbReference>
<dbReference type="GO" id="GO:0016829">
    <property type="term" value="F:lyase activity"/>
    <property type="evidence" value="ECO:0007669"/>
    <property type="project" value="UniProtKB-KW"/>
</dbReference>
<dbReference type="AlphaFoldDB" id="A0A552U9D3"/>
<name>A0A552U9D3_9SPHN</name>
<evidence type="ECO:0000256" key="8">
    <source>
        <dbReference type="RuleBase" id="RU364100"/>
    </source>
</evidence>
<dbReference type="RefSeq" id="WP_144334969.1">
    <property type="nucleotide sequence ID" value="NZ_VJWA01000002.1"/>
</dbReference>
<keyword evidence="5" id="KW-0190">Covalent protein-DNA linkage</keyword>
<keyword evidence="7" id="KW-0456">Lyase</keyword>
<dbReference type="EC" id="3.4.-.-" evidence="8"/>
<sequence length="200" mass="22640">MCNLYRITSNVEAMRRLFAVAPDNSPNLPLFNEIYPDRDAPVIRVDADGARRITTMRWGFPPPVVASRPVTNVRNLASPFWRTALSRPDRRCLVPVTAFSEWTAEPDPVTKRKRKVWFDLPAQEVFAFAGVWRPTEEVDRFAFLTTAPNELVGRIHPKAMPMILAPNEYTAWLSGDFDTVCAMSDAYPDAEMRILDAPTG</sequence>
<dbReference type="InterPro" id="IPR036590">
    <property type="entry name" value="SRAP-like"/>
</dbReference>
<dbReference type="Proteomes" id="UP000317894">
    <property type="component" value="Unassembled WGS sequence"/>
</dbReference>
<dbReference type="PANTHER" id="PTHR13604:SF0">
    <property type="entry name" value="ABASIC SITE PROCESSING PROTEIN HMCES"/>
    <property type="match status" value="1"/>
</dbReference>
<reference evidence="9 10" key="1">
    <citation type="submission" date="2019-07" db="EMBL/GenBank/DDBJ databases">
        <title>Novel species isolated from glacier.</title>
        <authorList>
            <person name="Liu Q."/>
            <person name="Xin Y.-H."/>
        </authorList>
    </citation>
    <scope>NUCLEOTIDE SEQUENCE [LARGE SCALE GENOMIC DNA]</scope>
    <source>
        <strain evidence="9 10">LB1R16</strain>
    </source>
</reference>
<evidence type="ECO:0000256" key="3">
    <source>
        <dbReference type="ARBA" id="ARBA00022763"/>
    </source>
</evidence>
<dbReference type="Gene3D" id="3.90.1680.10">
    <property type="entry name" value="SOS response associated peptidase-like"/>
    <property type="match status" value="1"/>
</dbReference>
<comment type="caution">
    <text evidence="9">The sequence shown here is derived from an EMBL/GenBank/DDBJ whole genome shotgun (WGS) entry which is preliminary data.</text>
</comment>
<dbReference type="GO" id="GO:0003697">
    <property type="term" value="F:single-stranded DNA binding"/>
    <property type="evidence" value="ECO:0007669"/>
    <property type="project" value="InterPro"/>
</dbReference>
<dbReference type="SUPFAM" id="SSF143081">
    <property type="entry name" value="BB1717-like"/>
    <property type="match status" value="1"/>
</dbReference>
<evidence type="ECO:0000313" key="9">
    <source>
        <dbReference type="EMBL" id="TRW14799.1"/>
    </source>
</evidence>
<evidence type="ECO:0000256" key="2">
    <source>
        <dbReference type="ARBA" id="ARBA00022670"/>
    </source>
</evidence>
<dbReference type="PANTHER" id="PTHR13604">
    <property type="entry name" value="DC12-RELATED"/>
    <property type="match status" value="1"/>
</dbReference>
<evidence type="ECO:0000256" key="7">
    <source>
        <dbReference type="ARBA" id="ARBA00023239"/>
    </source>
</evidence>
<keyword evidence="6" id="KW-0238">DNA-binding</keyword>
<gene>
    <name evidence="9" type="ORF">FMM06_14060</name>
</gene>
<evidence type="ECO:0000256" key="4">
    <source>
        <dbReference type="ARBA" id="ARBA00022801"/>
    </source>
</evidence>
<evidence type="ECO:0000256" key="1">
    <source>
        <dbReference type="ARBA" id="ARBA00008136"/>
    </source>
</evidence>
<keyword evidence="3" id="KW-0227">DNA damage</keyword>
<organism evidence="9 10">
    <name type="scientific">Glacieibacterium frigidum</name>
    <dbReference type="NCBI Taxonomy" id="2593303"/>
    <lineage>
        <taxon>Bacteria</taxon>
        <taxon>Pseudomonadati</taxon>
        <taxon>Pseudomonadota</taxon>
        <taxon>Alphaproteobacteria</taxon>
        <taxon>Sphingomonadales</taxon>
        <taxon>Sphingosinicellaceae</taxon>
        <taxon>Glacieibacterium</taxon>
    </lineage>
</organism>
<dbReference type="OrthoDB" id="9782620at2"/>
<evidence type="ECO:0000256" key="6">
    <source>
        <dbReference type="ARBA" id="ARBA00023125"/>
    </source>
</evidence>
<keyword evidence="2 8" id="KW-0645">Protease</keyword>
<keyword evidence="4 8" id="KW-0378">Hydrolase</keyword>
<evidence type="ECO:0000313" key="10">
    <source>
        <dbReference type="Proteomes" id="UP000317894"/>
    </source>
</evidence>
<evidence type="ECO:0000256" key="5">
    <source>
        <dbReference type="ARBA" id="ARBA00023124"/>
    </source>
</evidence>